<evidence type="ECO:0000313" key="1">
    <source>
        <dbReference type="EMBL" id="CAG8618873.1"/>
    </source>
</evidence>
<keyword evidence="2" id="KW-1185">Reference proteome</keyword>
<feature type="non-terminal residue" evidence="1">
    <location>
        <position position="1"/>
    </location>
</feature>
<reference evidence="1" key="1">
    <citation type="submission" date="2021-06" db="EMBL/GenBank/DDBJ databases">
        <authorList>
            <person name="Kallberg Y."/>
            <person name="Tangrot J."/>
            <person name="Rosling A."/>
        </authorList>
    </citation>
    <scope>NUCLEOTIDE SEQUENCE</scope>
    <source>
        <strain evidence="1">AZ414A</strain>
    </source>
</reference>
<sequence length="80" mass="8826">LSIPSQNISESSLPIVSTYSPPFSATIKLLEEERNFETTTTNPFISDTLELFELTLLYPSSSYFSSSQSSTVPTQVDPDT</sequence>
<evidence type="ECO:0000313" key="2">
    <source>
        <dbReference type="Proteomes" id="UP000789706"/>
    </source>
</evidence>
<dbReference type="Proteomes" id="UP000789706">
    <property type="component" value="Unassembled WGS sequence"/>
</dbReference>
<comment type="caution">
    <text evidence="1">The sequence shown here is derived from an EMBL/GenBank/DDBJ whole genome shotgun (WGS) entry which is preliminary data.</text>
</comment>
<protein>
    <submittedName>
        <fullName evidence="1">6571_t:CDS:1</fullName>
    </submittedName>
</protein>
<gene>
    <name evidence="1" type="ORF">DEBURN_LOCUS10285</name>
</gene>
<accession>A0A9N9D169</accession>
<proteinExistence type="predicted"/>
<organism evidence="1 2">
    <name type="scientific">Diversispora eburnea</name>
    <dbReference type="NCBI Taxonomy" id="1213867"/>
    <lineage>
        <taxon>Eukaryota</taxon>
        <taxon>Fungi</taxon>
        <taxon>Fungi incertae sedis</taxon>
        <taxon>Mucoromycota</taxon>
        <taxon>Glomeromycotina</taxon>
        <taxon>Glomeromycetes</taxon>
        <taxon>Diversisporales</taxon>
        <taxon>Diversisporaceae</taxon>
        <taxon>Diversispora</taxon>
    </lineage>
</organism>
<dbReference type="AlphaFoldDB" id="A0A9N9D169"/>
<name>A0A9N9D169_9GLOM</name>
<dbReference type="EMBL" id="CAJVPK010002805">
    <property type="protein sequence ID" value="CAG8618873.1"/>
    <property type="molecule type" value="Genomic_DNA"/>
</dbReference>